<feature type="transmembrane region" description="Helical" evidence="5">
    <location>
        <begin position="310"/>
        <end position="328"/>
    </location>
</feature>
<dbReference type="EMBL" id="BN001304">
    <property type="protein sequence ID" value="CBF78782.1"/>
    <property type="molecule type" value="Genomic_DNA"/>
</dbReference>
<dbReference type="OrthoDB" id="5982228at2759"/>
<keyword evidence="7" id="KW-1185">Reference proteome</keyword>
<reference evidence="7" key="1">
    <citation type="journal article" date="2005" name="Nature">
        <title>Sequencing of Aspergillus nidulans and comparative analysis with A. fumigatus and A. oryzae.</title>
        <authorList>
            <person name="Galagan J.E."/>
            <person name="Calvo S.E."/>
            <person name="Cuomo C."/>
            <person name="Ma L.J."/>
            <person name="Wortman J.R."/>
            <person name="Batzoglou S."/>
            <person name="Lee S.I."/>
            <person name="Basturkmen M."/>
            <person name="Spevak C.C."/>
            <person name="Clutterbuck J."/>
            <person name="Kapitonov V."/>
            <person name="Jurka J."/>
            <person name="Scazzocchio C."/>
            <person name="Farman M."/>
            <person name="Butler J."/>
            <person name="Purcell S."/>
            <person name="Harris S."/>
            <person name="Braus G.H."/>
            <person name="Draht O."/>
            <person name="Busch S."/>
            <person name="D'Enfert C."/>
            <person name="Bouchier C."/>
            <person name="Goldman G.H."/>
            <person name="Bell-Pedersen D."/>
            <person name="Griffiths-Jones S."/>
            <person name="Doonan J.H."/>
            <person name="Yu J."/>
            <person name="Vienken K."/>
            <person name="Pain A."/>
            <person name="Freitag M."/>
            <person name="Selker E.U."/>
            <person name="Archer D.B."/>
            <person name="Penalva M.A."/>
            <person name="Oakley B.R."/>
            <person name="Momany M."/>
            <person name="Tanaka T."/>
            <person name="Kumagai T."/>
            <person name="Asai K."/>
            <person name="Machida M."/>
            <person name="Nierman W.C."/>
            <person name="Denning D.W."/>
            <person name="Caddick M."/>
            <person name="Hynes M."/>
            <person name="Paoletti M."/>
            <person name="Fischer R."/>
            <person name="Miller B."/>
            <person name="Dyer P."/>
            <person name="Sachs M.S."/>
            <person name="Osmani S.A."/>
            <person name="Birren B.W."/>
        </authorList>
    </citation>
    <scope>NUCLEOTIDE SEQUENCE [LARGE SCALE GENOMIC DNA]</scope>
    <source>
        <strain evidence="7">FGSC A4 / ATCC 38163 / CBS 112.46 / NRRL 194 / M139</strain>
    </source>
</reference>
<dbReference type="GeneID" id="2870135"/>
<gene>
    <name evidence="6" type="ORF">ANIA_07243</name>
</gene>
<dbReference type="RefSeq" id="XP_680512.2">
    <property type="nucleotide sequence ID" value="XM_675420.2"/>
</dbReference>
<dbReference type="InterPro" id="IPR050598">
    <property type="entry name" value="AminoAcid_Transporter"/>
</dbReference>
<evidence type="ECO:0000256" key="1">
    <source>
        <dbReference type="ARBA" id="ARBA00004141"/>
    </source>
</evidence>
<keyword evidence="4 5" id="KW-0472">Membrane</keyword>
<accession>C8VCW9</accession>
<dbReference type="InParanoid" id="C8VCW9"/>
<evidence type="ECO:0000256" key="4">
    <source>
        <dbReference type="ARBA" id="ARBA00023136"/>
    </source>
</evidence>
<feature type="transmembrane region" description="Helical" evidence="5">
    <location>
        <begin position="373"/>
        <end position="393"/>
    </location>
</feature>
<dbReference type="PANTHER" id="PTHR11785">
    <property type="entry name" value="AMINO ACID TRANSPORTER"/>
    <property type="match status" value="1"/>
</dbReference>
<dbReference type="Gene3D" id="1.20.1740.10">
    <property type="entry name" value="Amino acid/polyamine transporter I"/>
    <property type="match status" value="1"/>
</dbReference>
<dbReference type="HOGENOM" id="CLU_013661_4_2_1"/>
<dbReference type="InterPro" id="IPR002293">
    <property type="entry name" value="AA/rel_permease1"/>
</dbReference>
<dbReference type="Pfam" id="PF13520">
    <property type="entry name" value="AA_permease_2"/>
    <property type="match status" value="1"/>
</dbReference>
<dbReference type="eggNOG" id="KOG1287">
    <property type="taxonomic scope" value="Eukaryota"/>
</dbReference>
<feature type="transmembrane region" description="Helical" evidence="5">
    <location>
        <begin position="82"/>
        <end position="102"/>
    </location>
</feature>
<evidence type="ECO:0000313" key="7">
    <source>
        <dbReference type="Proteomes" id="UP000000560"/>
    </source>
</evidence>
<dbReference type="VEuPathDB" id="FungiDB:AN7243"/>
<dbReference type="GO" id="GO:0015179">
    <property type="term" value="F:L-amino acid transmembrane transporter activity"/>
    <property type="evidence" value="ECO:0000318"/>
    <property type="project" value="GO_Central"/>
</dbReference>
<comment type="subcellular location">
    <subcellularLocation>
        <location evidence="1">Membrane</location>
        <topology evidence="1">Multi-pass membrane protein</topology>
    </subcellularLocation>
</comment>
<evidence type="ECO:0000256" key="3">
    <source>
        <dbReference type="ARBA" id="ARBA00022989"/>
    </source>
</evidence>
<evidence type="ECO:0000313" key="6">
    <source>
        <dbReference type="EMBL" id="CBF78782.1"/>
    </source>
</evidence>
<proteinExistence type="predicted"/>
<feature type="transmembrane region" description="Helical" evidence="5">
    <location>
        <begin position="21"/>
        <end position="44"/>
    </location>
</feature>
<reference evidence="7" key="2">
    <citation type="journal article" date="2009" name="Fungal Genet. Biol.">
        <title>The 2008 update of the Aspergillus nidulans genome annotation: a community effort.</title>
        <authorList>
            <person name="Wortman J.R."/>
            <person name="Gilsenan J.M."/>
            <person name="Joardar V."/>
            <person name="Deegan J."/>
            <person name="Clutterbuck J."/>
            <person name="Andersen M.R."/>
            <person name="Archer D."/>
            <person name="Bencina M."/>
            <person name="Braus G."/>
            <person name="Coutinho P."/>
            <person name="von Dohren H."/>
            <person name="Doonan J."/>
            <person name="Driessen A.J."/>
            <person name="Durek P."/>
            <person name="Espeso E."/>
            <person name="Fekete E."/>
            <person name="Flipphi M."/>
            <person name="Estrada C.G."/>
            <person name="Geysens S."/>
            <person name="Goldman G."/>
            <person name="de Groot P.W."/>
            <person name="Hansen K."/>
            <person name="Harris S.D."/>
            <person name="Heinekamp T."/>
            <person name="Helmstaedt K."/>
            <person name="Henrissat B."/>
            <person name="Hofmann G."/>
            <person name="Homan T."/>
            <person name="Horio T."/>
            <person name="Horiuchi H."/>
            <person name="James S."/>
            <person name="Jones M."/>
            <person name="Karaffa L."/>
            <person name="Karanyi Z."/>
            <person name="Kato M."/>
            <person name="Keller N."/>
            <person name="Kelly D.E."/>
            <person name="Kiel J.A."/>
            <person name="Kim J.M."/>
            <person name="van der Klei I.J."/>
            <person name="Klis F.M."/>
            <person name="Kovalchuk A."/>
            <person name="Krasevec N."/>
            <person name="Kubicek C.P."/>
            <person name="Liu B."/>
            <person name="Maccabe A."/>
            <person name="Meyer V."/>
            <person name="Mirabito P."/>
            <person name="Miskei M."/>
            <person name="Mos M."/>
            <person name="Mullins J."/>
            <person name="Nelson D.R."/>
            <person name="Nielsen J."/>
            <person name="Oakley B.R."/>
            <person name="Osmani S.A."/>
            <person name="Pakula T."/>
            <person name="Paszewski A."/>
            <person name="Paulsen I."/>
            <person name="Pilsyk S."/>
            <person name="Pocsi I."/>
            <person name="Punt P.J."/>
            <person name="Ram A.F."/>
            <person name="Ren Q."/>
            <person name="Robellet X."/>
            <person name="Robson G."/>
            <person name="Seiboth B."/>
            <person name="van Solingen P."/>
            <person name="Specht T."/>
            <person name="Sun J."/>
            <person name="Taheri-Talesh N."/>
            <person name="Takeshita N."/>
            <person name="Ussery D."/>
            <person name="vanKuyk P.A."/>
            <person name="Visser H."/>
            <person name="van de Vondervoort P.J."/>
            <person name="de Vries R.P."/>
            <person name="Walton J."/>
            <person name="Xiang X."/>
            <person name="Xiong Y."/>
            <person name="Zeng A.P."/>
            <person name="Brandt B.W."/>
            <person name="Cornell M.J."/>
            <person name="van den Hondel C.A."/>
            <person name="Visser J."/>
            <person name="Oliver S.G."/>
            <person name="Turner G."/>
        </authorList>
    </citation>
    <scope>GENOME REANNOTATION</scope>
    <source>
        <strain evidence="7">FGSC A4 / ATCC 38163 / CBS 112.46 / NRRL 194 / M139</strain>
    </source>
</reference>
<name>C8VCW9_EMENI</name>
<feature type="transmembrane region" description="Helical" evidence="5">
    <location>
        <begin position="281"/>
        <end position="304"/>
    </location>
</feature>
<dbReference type="PANTHER" id="PTHR11785:SF382">
    <property type="entry name" value="LOW-AFFINITY METHIONINE PERMEASE"/>
    <property type="match status" value="1"/>
</dbReference>
<keyword evidence="2 5" id="KW-0812">Transmembrane</keyword>
<dbReference type="STRING" id="227321.C8VCW9"/>
<dbReference type="Proteomes" id="UP000000560">
    <property type="component" value="Chromosome IV"/>
</dbReference>
<dbReference type="OMA" id="VWLEFAC"/>
<dbReference type="GO" id="GO:0016020">
    <property type="term" value="C:membrane"/>
    <property type="evidence" value="ECO:0007669"/>
    <property type="project" value="UniProtKB-SubCell"/>
</dbReference>
<evidence type="ECO:0000256" key="2">
    <source>
        <dbReference type="ARBA" id="ARBA00022692"/>
    </source>
</evidence>
<keyword evidence="3 5" id="KW-1133">Transmembrane helix</keyword>
<feature type="transmembrane region" description="Helical" evidence="5">
    <location>
        <begin position="340"/>
        <end position="361"/>
    </location>
</feature>
<organism evidence="6 7">
    <name type="scientific">Emericella nidulans (strain FGSC A4 / ATCC 38163 / CBS 112.46 / NRRL 194 / M139)</name>
    <name type="common">Aspergillus nidulans</name>
    <dbReference type="NCBI Taxonomy" id="227321"/>
    <lineage>
        <taxon>Eukaryota</taxon>
        <taxon>Fungi</taxon>
        <taxon>Dikarya</taxon>
        <taxon>Ascomycota</taxon>
        <taxon>Pezizomycotina</taxon>
        <taxon>Eurotiomycetes</taxon>
        <taxon>Eurotiomycetidae</taxon>
        <taxon>Eurotiales</taxon>
        <taxon>Aspergillaceae</taxon>
        <taxon>Aspergillus</taxon>
        <taxon>Aspergillus subgen. Nidulantes</taxon>
    </lineage>
</organism>
<evidence type="ECO:0000256" key="5">
    <source>
        <dbReference type="SAM" id="Phobius"/>
    </source>
</evidence>
<dbReference type="GO" id="GO:0003333">
    <property type="term" value="P:amino acid transmembrane transport"/>
    <property type="evidence" value="ECO:0000318"/>
    <property type="project" value="GO_Central"/>
</dbReference>
<dbReference type="KEGG" id="ani:ANIA_07243"/>
<dbReference type="FunFam" id="1.20.1740.10:FF:000106">
    <property type="entry name" value="Methionine transporter, putative (Eurofung)"/>
    <property type="match status" value="1"/>
</dbReference>
<sequence>MIPRSGGEKVYLEAAFRRPKLLITVVFAVQAVALGFTGTCAYLPSSLIRFLFAHADTSGCIVFASNMIVASGKEATEGEERGIAIAVISFITLLHVFLPNWGVRGMNVIGVVKVVLLLFIVVTGWVVLSGRLNSIPDPYASFHCSFVGSATSSNLYATALFKVLNSFAGWSNAAYVLNEIRNPVRTLKIAAPTGLGICAAATPEEIANSGTTVASYFMGKVFGTAAERALSVLITISAFGNVMTVTFAQARVNQGLAKEGVIPFPTFWASSWPFGSPSAGLLLHFILSVIVIVAIPFGDAYNFILDLEGYPSPIINLLVVAGLFYLRYSEPRLPRPFKVYWPVAVFFMAGQAFQVVAPFIRLPEGKGDTSLPYWLYPIVGIAVLLAGVVYWGIWQLLLPWLGGYRLVPEHQVLKDGTTVAVYKRENKILARKLARRPFAFKTYPILILSNPIHLLKWVAAEDSRCTFSFNRILQLTPLFTGRTTVRSRVQTYDDQSSTRHSSESIAFEELLFNETYDRPHYILIRDRARTPIAALVWVRRTKAKACLFVAQHRKENT</sequence>
<dbReference type="AlphaFoldDB" id="C8VCW9"/>
<feature type="transmembrane region" description="Helical" evidence="5">
    <location>
        <begin position="50"/>
        <end position="70"/>
    </location>
</feature>
<protein>
    <submittedName>
        <fullName evidence="6">Methionine transporter, putative (Eurofung)</fullName>
    </submittedName>
</protein>
<feature type="transmembrane region" description="Helical" evidence="5">
    <location>
        <begin position="108"/>
        <end position="128"/>
    </location>
</feature>